<proteinExistence type="predicted"/>
<name>A0ACC0CBR0_CATRO</name>
<evidence type="ECO:0000313" key="1">
    <source>
        <dbReference type="EMBL" id="KAI5682315.1"/>
    </source>
</evidence>
<dbReference type="Proteomes" id="UP001060085">
    <property type="component" value="Linkage Group LG01"/>
</dbReference>
<accession>A0ACC0CBR0</accession>
<organism evidence="1 2">
    <name type="scientific">Catharanthus roseus</name>
    <name type="common">Madagascar periwinkle</name>
    <name type="synonym">Vinca rosea</name>
    <dbReference type="NCBI Taxonomy" id="4058"/>
    <lineage>
        <taxon>Eukaryota</taxon>
        <taxon>Viridiplantae</taxon>
        <taxon>Streptophyta</taxon>
        <taxon>Embryophyta</taxon>
        <taxon>Tracheophyta</taxon>
        <taxon>Spermatophyta</taxon>
        <taxon>Magnoliopsida</taxon>
        <taxon>eudicotyledons</taxon>
        <taxon>Gunneridae</taxon>
        <taxon>Pentapetalae</taxon>
        <taxon>asterids</taxon>
        <taxon>lamiids</taxon>
        <taxon>Gentianales</taxon>
        <taxon>Apocynaceae</taxon>
        <taxon>Rauvolfioideae</taxon>
        <taxon>Vinceae</taxon>
        <taxon>Catharanthinae</taxon>
        <taxon>Catharanthus</taxon>
    </lineage>
</organism>
<sequence>MASHCTENGKHSTDCIKNECTVTSQSYFQKTVCLKDWWLVKAENEFEGKRLAVAGSTSRDKQAVRVFSSAPILKRYDVFNLETVDGVCVIIEGFMNKARTEENGFSSEIILVTKIELHKFLRNGEAFFGFSSSFGRSVCNHFVFGFPPYWEIYSRKCLDGESTLMSDVQSNRDLESLSPHAERIGGSGKGIAKNFGKACNKKNSGVKSSSRGGKKGTKCNPNDKEAETAFDSNAYPLGPDASERETSSSVENSKNLEMSGSHFDDIIAEPLRATGLEKTSVASSIKTHANNTETENYGGRKCKFKSLEDHHKKSPLSALTKGRRCDTILQSLKDPSKGNSSKKLTERVVFSREADLSEELSDHCEERGIIYTEKKVKIKFADNPPGTSYQDHTDEMTSRNLDAWSVEDNVELDHGISLTGKDVEENEYHEGVQENVKTQNRTEKRNKKITSSNQSNSQSEGLASRKSRRKFGFNAVGNVGTSLDDRSGGKSILTSPGTQFQESINEMTLRNSDARPFEDPFERDHGIALTGKNGKEDQNHEGVQPNVRMPSSDAHGDIDKRKKKFGSRKQNNSQSKSLSPRKSRSKQSNSQRESLSSRNSRRKSQSPVSQKGNGESSVVSPQSLNLKRSRAGRWLLPSLEFWRNQRVFYDADHQIKGIKDLQ</sequence>
<gene>
    <name evidence="1" type="ORF">M9H77_03543</name>
</gene>
<keyword evidence="2" id="KW-1185">Reference proteome</keyword>
<evidence type="ECO:0000313" key="2">
    <source>
        <dbReference type="Proteomes" id="UP001060085"/>
    </source>
</evidence>
<comment type="caution">
    <text evidence="1">The sequence shown here is derived from an EMBL/GenBank/DDBJ whole genome shotgun (WGS) entry which is preliminary data.</text>
</comment>
<dbReference type="EMBL" id="CM044701">
    <property type="protein sequence ID" value="KAI5682315.1"/>
    <property type="molecule type" value="Genomic_DNA"/>
</dbReference>
<protein>
    <submittedName>
        <fullName evidence="1">Uncharacterized protein</fullName>
    </submittedName>
</protein>
<reference evidence="2" key="1">
    <citation type="journal article" date="2023" name="Nat. Plants">
        <title>Single-cell RNA sequencing provides a high-resolution roadmap for understanding the multicellular compartmentation of specialized metabolism.</title>
        <authorList>
            <person name="Sun S."/>
            <person name="Shen X."/>
            <person name="Li Y."/>
            <person name="Li Y."/>
            <person name="Wang S."/>
            <person name="Li R."/>
            <person name="Zhang H."/>
            <person name="Shen G."/>
            <person name="Guo B."/>
            <person name="Wei J."/>
            <person name="Xu J."/>
            <person name="St-Pierre B."/>
            <person name="Chen S."/>
            <person name="Sun C."/>
        </authorList>
    </citation>
    <scope>NUCLEOTIDE SEQUENCE [LARGE SCALE GENOMIC DNA]</scope>
</reference>